<name>A0ABQ8SZJ7_PERAM</name>
<keyword evidence="3" id="KW-1185">Reference proteome</keyword>
<evidence type="ECO:0000313" key="3">
    <source>
        <dbReference type="Proteomes" id="UP001148838"/>
    </source>
</evidence>
<dbReference type="EMBL" id="JAJSOF020000017">
    <property type="protein sequence ID" value="KAJ4439662.1"/>
    <property type="molecule type" value="Genomic_DNA"/>
</dbReference>
<comment type="caution">
    <text evidence="2">The sequence shown here is derived from an EMBL/GenBank/DDBJ whole genome shotgun (WGS) entry which is preliminary data.</text>
</comment>
<feature type="region of interest" description="Disordered" evidence="1">
    <location>
        <begin position="1"/>
        <end position="21"/>
    </location>
</feature>
<accession>A0ABQ8SZJ7</accession>
<proteinExistence type="predicted"/>
<evidence type="ECO:0000313" key="2">
    <source>
        <dbReference type="EMBL" id="KAJ4439662.1"/>
    </source>
</evidence>
<evidence type="ECO:0000256" key="1">
    <source>
        <dbReference type="SAM" id="MobiDB-lite"/>
    </source>
</evidence>
<gene>
    <name evidence="2" type="ORF">ANN_07790</name>
</gene>
<sequence length="221" mass="25528">MAGLCDGSNEPPGSLKASRRESDFPWGRLQKEEHNCMEIFIQTDTAIIALFVNISLTGTETFVMRSIFDPDRPAGCWSHVHMPKQRWTIIQPELRYRVVSTMVLPAVIAAFVTEFRTYHSSPSASRCIEIRLRQPSITANHTIPPFWLDDRSPLRKHMNVRPAVGCWRKLREKTNQNRLVGRCRMLKLPYEDTLNSHYTPCAMVFQWVRRNPLNAAEFTLS</sequence>
<reference evidence="2 3" key="1">
    <citation type="journal article" date="2022" name="Allergy">
        <title>Genome assembly and annotation of Periplaneta americana reveal a comprehensive cockroach allergen profile.</title>
        <authorList>
            <person name="Wang L."/>
            <person name="Xiong Q."/>
            <person name="Saelim N."/>
            <person name="Wang L."/>
            <person name="Nong W."/>
            <person name="Wan A.T."/>
            <person name="Shi M."/>
            <person name="Liu X."/>
            <person name="Cao Q."/>
            <person name="Hui J.H.L."/>
            <person name="Sookrung N."/>
            <person name="Leung T.F."/>
            <person name="Tungtrongchitr A."/>
            <person name="Tsui S.K.W."/>
        </authorList>
    </citation>
    <scope>NUCLEOTIDE SEQUENCE [LARGE SCALE GENOMIC DNA]</scope>
    <source>
        <strain evidence="2">PWHHKU_190912</strain>
    </source>
</reference>
<protein>
    <submittedName>
        <fullName evidence="2">Uncharacterized protein</fullName>
    </submittedName>
</protein>
<dbReference type="Proteomes" id="UP001148838">
    <property type="component" value="Unassembled WGS sequence"/>
</dbReference>
<organism evidence="2 3">
    <name type="scientific">Periplaneta americana</name>
    <name type="common">American cockroach</name>
    <name type="synonym">Blatta americana</name>
    <dbReference type="NCBI Taxonomy" id="6978"/>
    <lineage>
        <taxon>Eukaryota</taxon>
        <taxon>Metazoa</taxon>
        <taxon>Ecdysozoa</taxon>
        <taxon>Arthropoda</taxon>
        <taxon>Hexapoda</taxon>
        <taxon>Insecta</taxon>
        <taxon>Pterygota</taxon>
        <taxon>Neoptera</taxon>
        <taxon>Polyneoptera</taxon>
        <taxon>Dictyoptera</taxon>
        <taxon>Blattodea</taxon>
        <taxon>Blattoidea</taxon>
        <taxon>Blattidae</taxon>
        <taxon>Blattinae</taxon>
        <taxon>Periplaneta</taxon>
    </lineage>
</organism>